<dbReference type="Pfam" id="PF10035">
    <property type="entry name" value="DUF2179"/>
    <property type="match status" value="1"/>
</dbReference>
<keyword evidence="4 6" id="KW-1133">Transmembrane helix</keyword>
<evidence type="ECO:0000256" key="3">
    <source>
        <dbReference type="ARBA" id="ARBA00022692"/>
    </source>
</evidence>
<dbReference type="OrthoDB" id="9779786at2"/>
<evidence type="ECO:0000313" key="8">
    <source>
        <dbReference type="EMBL" id="AOZ96672.1"/>
    </source>
</evidence>
<sequence>MSEKQTRIISTLKRDTIRLIVVLLAAFLMAVNIQTFINGGGLIPGGAQGLTIVIQRAAAKYCGIQIAYTPINIILNAIPVYIGFRYIGKKFTLFSMIMVIFNGFFVDLIPVMTVTHDSLLVAVFGGILNSIAITMCLEVDATSGGTDFISIFLSQKKGMDAFPIILGGNVVLLTIAGFMFGWDKALYSIIYQYVSTQALHMLYKTYQQRTLFIITDMPDEVCAMIYAECGHGATLIDGEGSFAHKNKKIVYSIVSASDIRKLIPKIKSLDPNAFINSIRTEEIMGNFYMKPRD</sequence>
<dbReference type="PIRSF" id="PIRSF006483">
    <property type="entry name" value="Membrane_protein_YitT"/>
    <property type="match status" value="1"/>
</dbReference>
<proteinExistence type="predicted"/>
<evidence type="ECO:0000256" key="2">
    <source>
        <dbReference type="ARBA" id="ARBA00022475"/>
    </source>
</evidence>
<feature type="transmembrane region" description="Helical" evidence="6">
    <location>
        <begin position="63"/>
        <end position="84"/>
    </location>
</feature>
<reference evidence="9" key="1">
    <citation type="submission" date="2016-10" db="EMBL/GenBank/DDBJ databases">
        <title>The complete genome sequence of the rumen bacterium Butyrivibrio hungatei MB2003.</title>
        <authorList>
            <person name="Palevich N."/>
            <person name="Kelly W.J."/>
            <person name="Leahy S.C."/>
            <person name="Altermann E."/>
            <person name="Rakonjac J."/>
            <person name="Attwood G.T."/>
        </authorList>
    </citation>
    <scope>NUCLEOTIDE SEQUENCE [LARGE SCALE GENOMIC DNA]</scope>
    <source>
        <strain evidence="9">MB2003</strain>
    </source>
</reference>
<name>A0A1D9P2F1_9FIRM</name>
<dbReference type="Proteomes" id="UP000179284">
    <property type="component" value="Chromosome I"/>
</dbReference>
<dbReference type="KEGG" id="bhu:bhn_I1639"/>
<dbReference type="GO" id="GO:0005886">
    <property type="term" value="C:plasma membrane"/>
    <property type="evidence" value="ECO:0007669"/>
    <property type="project" value="UniProtKB-SubCell"/>
</dbReference>
<feature type="domain" description="DUF2179" evidence="7">
    <location>
        <begin position="231"/>
        <end position="285"/>
    </location>
</feature>
<dbReference type="EMBL" id="CP017831">
    <property type="protein sequence ID" value="AOZ96672.1"/>
    <property type="molecule type" value="Genomic_DNA"/>
</dbReference>
<dbReference type="InterPro" id="IPR019264">
    <property type="entry name" value="DUF2179"/>
</dbReference>
<evidence type="ECO:0000256" key="4">
    <source>
        <dbReference type="ARBA" id="ARBA00022989"/>
    </source>
</evidence>
<dbReference type="PANTHER" id="PTHR33545:SF5">
    <property type="entry name" value="UPF0750 MEMBRANE PROTEIN YITT"/>
    <property type="match status" value="1"/>
</dbReference>
<feature type="transmembrane region" description="Helical" evidence="6">
    <location>
        <begin position="161"/>
        <end position="180"/>
    </location>
</feature>
<feature type="transmembrane region" description="Helical" evidence="6">
    <location>
        <begin position="91"/>
        <end position="113"/>
    </location>
</feature>
<comment type="subcellular location">
    <subcellularLocation>
        <location evidence="1">Cell membrane</location>
        <topology evidence="1">Multi-pass membrane protein</topology>
    </subcellularLocation>
</comment>
<dbReference type="CDD" id="cd16380">
    <property type="entry name" value="YitT_C"/>
    <property type="match status" value="1"/>
</dbReference>
<dbReference type="Pfam" id="PF02588">
    <property type="entry name" value="YitT_membrane"/>
    <property type="match status" value="1"/>
</dbReference>
<dbReference type="InterPro" id="IPR015867">
    <property type="entry name" value="N-reg_PII/ATP_PRibTrfase_C"/>
</dbReference>
<evidence type="ECO:0000256" key="1">
    <source>
        <dbReference type="ARBA" id="ARBA00004651"/>
    </source>
</evidence>
<dbReference type="Gene3D" id="3.30.70.120">
    <property type="match status" value="1"/>
</dbReference>
<dbReference type="AlphaFoldDB" id="A0A1D9P2F1"/>
<evidence type="ECO:0000313" key="9">
    <source>
        <dbReference type="Proteomes" id="UP000179284"/>
    </source>
</evidence>
<dbReference type="InterPro" id="IPR003740">
    <property type="entry name" value="YitT"/>
</dbReference>
<evidence type="ECO:0000259" key="7">
    <source>
        <dbReference type="Pfam" id="PF10035"/>
    </source>
</evidence>
<keyword evidence="3 6" id="KW-0812">Transmembrane</keyword>
<evidence type="ECO:0000256" key="6">
    <source>
        <dbReference type="SAM" id="Phobius"/>
    </source>
</evidence>
<dbReference type="RefSeq" id="WP_071176342.1">
    <property type="nucleotide sequence ID" value="NZ_CP017831.1"/>
</dbReference>
<keyword evidence="2" id="KW-1003">Cell membrane</keyword>
<gene>
    <name evidence="8" type="ORF">bhn_I1639</name>
</gene>
<dbReference type="InterPro" id="IPR051461">
    <property type="entry name" value="UPF0750_membrane"/>
</dbReference>
<dbReference type="PANTHER" id="PTHR33545">
    <property type="entry name" value="UPF0750 MEMBRANE PROTEIN YITT-RELATED"/>
    <property type="match status" value="1"/>
</dbReference>
<organism evidence="8 9">
    <name type="scientific">Butyrivibrio hungatei</name>
    <dbReference type="NCBI Taxonomy" id="185008"/>
    <lineage>
        <taxon>Bacteria</taxon>
        <taxon>Bacillati</taxon>
        <taxon>Bacillota</taxon>
        <taxon>Clostridia</taxon>
        <taxon>Lachnospirales</taxon>
        <taxon>Lachnospiraceae</taxon>
        <taxon>Butyrivibrio</taxon>
    </lineage>
</organism>
<keyword evidence="5 6" id="KW-0472">Membrane</keyword>
<evidence type="ECO:0000256" key="5">
    <source>
        <dbReference type="ARBA" id="ARBA00023136"/>
    </source>
</evidence>
<feature type="transmembrane region" description="Helical" evidence="6">
    <location>
        <begin position="20"/>
        <end position="43"/>
    </location>
</feature>
<accession>A0A1D9P2F1</accession>
<protein>
    <recommendedName>
        <fullName evidence="7">DUF2179 domain-containing protein</fullName>
    </recommendedName>
</protein>
<keyword evidence="9" id="KW-1185">Reference proteome</keyword>